<dbReference type="AlphaFoldDB" id="A0A2P6NMJ1"/>
<dbReference type="InParanoid" id="A0A2P6NMJ1"/>
<proteinExistence type="predicted"/>
<keyword evidence="1" id="KW-0472">Membrane</keyword>
<keyword evidence="1" id="KW-0812">Transmembrane</keyword>
<feature type="transmembrane region" description="Helical" evidence="1">
    <location>
        <begin position="100"/>
        <end position="123"/>
    </location>
</feature>
<evidence type="ECO:0000256" key="2">
    <source>
        <dbReference type="SAM" id="SignalP"/>
    </source>
</evidence>
<feature type="signal peptide" evidence="2">
    <location>
        <begin position="1"/>
        <end position="19"/>
    </location>
</feature>
<gene>
    <name evidence="3" type="ORF">PROFUN_07128</name>
</gene>
<feature type="chain" id="PRO_5015105451" evidence="2">
    <location>
        <begin position="20"/>
        <end position="135"/>
    </location>
</feature>
<accession>A0A2P6NMJ1</accession>
<evidence type="ECO:0000313" key="3">
    <source>
        <dbReference type="EMBL" id="PRP85181.1"/>
    </source>
</evidence>
<protein>
    <submittedName>
        <fullName evidence="3">Uncharacterized protein</fullName>
    </submittedName>
</protein>
<keyword evidence="4" id="KW-1185">Reference proteome</keyword>
<sequence>MQGVRHLFLVCLLWTAVCPCGEHKVMLRLRSTNGTWLSNYTTDAKSNDIVDTGMEIGGRYVMYATGVCVVASDTSVGGYGRTITRDIDLTEASTSNRLKYIVGGSILGGLLIIIIIGMIITLWKKRQRIDYVQLQ</sequence>
<dbReference type="Proteomes" id="UP000241769">
    <property type="component" value="Unassembled WGS sequence"/>
</dbReference>
<comment type="caution">
    <text evidence="3">The sequence shown here is derived from an EMBL/GenBank/DDBJ whole genome shotgun (WGS) entry which is preliminary data.</text>
</comment>
<evidence type="ECO:0000256" key="1">
    <source>
        <dbReference type="SAM" id="Phobius"/>
    </source>
</evidence>
<dbReference type="EMBL" id="MDYQ01000049">
    <property type="protein sequence ID" value="PRP85181.1"/>
    <property type="molecule type" value="Genomic_DNA"/>
</dbReference>
<reference evidence="3 4" key="1">
    <citation type="journal article" date="2018" name="Genome Biol. Evol.">
        <title>Multiple Roots of Fruiting Body Formation in Amoebozoa.</title>
        <authorList>
            <person name="Hillmann F."/>
            <person name="Forbes G."/>
            <person name="Novohradska S."/>
            <person name="Ferling I."/>
            <person name="Riege K."/>
            <person name="Groth M."/>
            <person name="Westermann M."/>
            <person name="Marz M."/>
            <person name="Spaller T."/>
            <person name="Winckler T."/>
            <person name="Schaap P."/>
            <person name="Glockner G."/>
        </authorList>
    </citation>
    <scope>NUCLEOTIDE SEQUENCE [LARGE SCALE GENOMIC DNA]</scope>
    <source>
        <strain evidence="3 4">Jena</strain>
    </source>
</reference>
<keyword evidence="2" id="KW-0732">Signal</keyword>
<organism evidence="3 4">
    <name type="scientific">Planoprotostelium fungivorum</name>
    <dbReference type="NCBI Taxonomy" id="1890364"/>
    <lineage>
        <taxon>Eukaryota</taxon>
        <taxon>Amoebozoa</taxon>
        <taxon>Evosea</taxon>
        <taxon>Variosea</taxon>
        <taxon>Cavosteliida</taxon>
        <taxon>Cavosteliaceae</taxon>
        <taxon>Planoprotostelium</taxon>
    </lineage>
</organism>
<name>A0A2P6NMJ1_9EUKA</name>
<keyword evidence="1" id="KW-1133">Transmembrane helix</keyword>
<evidence type="ECO:0000313" key="4">
    <source>
        <dbReference type="Proteomes" id="UP000241769"/>
    </source>
</evidence>